<reference evidence="4 5" key="1">
    <citation type="journal article" date="2018" name="Int. J. Syst. Evol. Microbiol.">
        <title>Zhouia spongiae sp. nov., isolated from a marine sponge.</title>
        <authorList>
            <person name="Zhuang L."/>
            <person name="Lin B."/>
            <person name="Qin F."/>
            <person name="Luo L."/>
        </authorList>
    </citation>
    <scope>NUCLEOTIDE SEQUENCE [LARGE SCALE GENOMIC DNA]</scope>
    <source>
        <strain evidence="4 5">HN-Y44</strain>
    </source>
</reference>
<dbReference type="Pfam" id="PF16370">
    <property type="entry name" value="MetallophosC"/>
    <property type="match status" value="1"/>
</dbReference>
<dbReference type="PANTHER" id="PTHR43143:SF1">
    <property type="entry name" value="SERINE_THREONINE-PROTEIN PHOSPHATASE CPPED1"/>
    <property type="match status" value="1"/>
</dbReference>
<evidence type="ECO:0000313" key="4">
    <source>
        <dbReference type="EMBL" id="UNY97917.1"/>
    </source>
</evidence>
<dbReference type="InterPro" id="IPR051918">
    <property type="entry name" value="STPP_CPPED1"/>
</dbReference>
<dbReference type="PANTHER" id="PTHR43143">
    <property type="entry name" value="METALLOPHOSPHOESTERASE, CALCINEURIN SUPERFAMILY"/>
    <property type="match status" value="1"/>
</dbReference>
<evidence type="ECO:0000259" key="3">
    <source>
        <dbReference type="Pfam" id="PF16371"/>
    </source>
</evidence>
<accession>A0ABY3YJC4</accession>
<dbReference type="Proteomes" id="UP000829476">
    <property type="component" value="Chromosome"/>
</dbReference>
<keyword evidence="5" id="KW-1185">Reference proteome</keyword>
<evidence type="ECO:0000259" key="1">
    <source>
        <dbReference type="Pfam" id="PF00149"/>
    </source>
</evidence>
<dbReference type="InterPro" id="IPR032288">
    <property type="entry name" value="Metallophos_C"/>
</dbReference>
<proteinExistence type="predicted"/>
<sequence>MNRSGYLFGLFVIVAHMVVGQSYKISGRVYHDENRNGSFEEGEKLLGGVFISNGRDIVSTDTDGVYKIKPLKNNPIFIIKPKGYISPRTPQNNLKFYHLYQELNKNRQFDFPLYENKEKDTVHVALLGDPQADVIDDIHHVNKLVTEELAKSRPDIIVPLGDLSFDNLRIFKPLSETLGLVDVPVYYVIGNHDLNFGEKEFSDRDKTFEASFGPSYYAFEFGNNLFLVLNNNFPVNDREYIGKFDTDQLTFVAGVADKLGPRYKGVKVFSHIPLEYTQNKEALIELITPFEKVLVVTGHTHTQYHHYFERKDQAAIHQLVGGAVCGAWWQGAHDIDGVPFAMMHDGTPKGYWRLKTNDDTYKLRYKVSGAPKEKQMNIWVPEHKEWDKEMNVLNEPYIYANVFAADSKTDVQLSFDGKTWHRMEHYPGVSPELKRFYLLQELGRYNGQKLSKAPKPVTKSKHLWRFKISDRLKAGTYLIKVRADNTFLDLHEEEVRVFRKEK</sequence>
<dbReference type="SUPFAM" id="SSF117074">
    <property type="entry name" value="Hypothetical protein PA1324"/>
    <property type="match status" value="1"/>
</dbReference>
<dbReference type="RefSeq" id="WP_242936328.1">
    <property type="nucleotide sequence ID" value="NZ_CP094326.1"/>
</dbReference>
<evidence type="ECO:0000313" key="5">
    <source>
        <dbReference type="Proteomes" id="UP000829476"/>
    </source>
</evidence>
<dbReference type="InterPro" id="IPR013783">
    <property type="entry name" value="Ig-like_fold"/>
</dbReference>
<dbReference type="Pfam" id="PF00149">
    <property type="entry name" value="Metallophos"/>
    <property type="match status" value="1"/>
</dbReference>
<gene>
    <name evidence="4" type="ORF">MQE36_12575</name>
</gene>
<evidence type="ECO:0000259" key="2">
    <source>
        <dbReference type="Pfam" id="PF16370"/>
    </source>
</evidence>
<dbReference type="SUPFAM" id="SSF56300">
    <property type="entry name" value="Metallo-dependent phosphatases"/>
    <property type="match status" value="1"/>
</dbReference>
<dbReference type="Gene3D" id="2.60.40.10">
    <property type="entry name" value="Immunoglobulins"/>
    <property type="match status" value="1"/>
</dbReference>
<dbReference type="Gene3D" id="3.60.21.10">
    <property type="match status" value="1"/>
</dbReference>
<protein>
    <submittedName>
        <fullName evidence="4">Calcineurin-like phosphoesterase C-terminal domain-containing protein</fullName>
    </submittedName>
</protein>
<feature type="domain" description="Calcineurin-like phosphoesterase" evidence="1">
    <location>
        <begin position="124"/>
        <end position="302"/>
    </location>
</feature>
<dbReference type="InterPro" id="IPR004843">
    <property type="entry name" value="Calcineurin-like_PHP"/>
</dbReference>
<feature type="domain" description="Calcineurin-like phosphoesterase N-terminal" evidence="3">
    <location>
        <begin position="39"/>
        <end position="112"/>
    </location>
</feature>
<organism evidence="4 5">
    <name type="scientific">Zhouia spongiae</name>
    <dbReference type="NCBI Taxonomy" id="2202721"/>
    <lineage>
        <taxon>Bacteria</taxon>
        <taxon>Pseudomonadati</taxon>
        <taxon>Bacteroidota</taxon>
        <taxon>Flavobacteriia</taxon>
        <taxon>Flavobacteriales</taxon>
        <taxon>Flavobacteriaceae</taxon>
        <taxon>Zhouia</taxon>
    </lineage>
</organism>
<dbReference type="EMBL" id="CP094326">
    <property type="protein sequence ID" value="UNY97917.1"/>
    <property type="molecule type" value="Genomic_DNA"/>
</dbReference>
<dbReference type="InterPro" id="IPR032285">
    <property type="entry name" value="Metallophos_N"/>
</dbReference>
<name>A0ABY3YJC4_9FLAO</name>
<dbReference type="Pfam" id="PF16371">
    <property type="entry name" value="MetallophosN"/>
    <property type="match status" value="1"/>
</dbReference>
<dbReference type="InterPro" id="IPR029052">
    <property type="entry name" value="Metallo-depent_PP-like"/>
</dbReference>
<feature type="domain" description="Calcineurin-like phosphoesterase C-terminal" evidence="2">
    <location>
        <begin position="321"/>
        <end position="487"/>
    </location>
</feature>